<name>A0A914N5T5_MELIC</name>
<dbReference type="Proteomes" id="UP000887563">
    <property type="component" value="Unplaced"/>
</dbReference>
<dbReference type="AlphaFoldDB" id="A0A914N5T5"/>
<evidence type="ECO:0000313" key="1">
    <source>
        <dbReference type="Proteomes" id="UP000887563"/>
    </source>
</evidence>
<organism evidence="1 2">
    <name type="scientific">Meloidogyne incognita</name>
    <name type="common">Southern root-knot nematode worm</name>
    <name type="synonym">Oxyuris incognita</name>
    <dbReference type="NCBI Taxonomy" id="6306"/>
    <lineage>
        <taxon>Eukaryota</taxon>
        <taxon>Metazoa</taxon>
        <taxon>Ecdysozoa</taxon>
        <taxon>Nematoda</taxon>
        <taxon>Chromadorea</taxon>
        <taxon>Rhabditida</taxon>
        <taxon>Tylenchina</taxon>
        <taxon>Tylenchomorpha</taxon>
        <taxon>Tylenchoidea</taxon>
        <taxon>Meloidogynidae</taxon>
        <taxon>Meloidogyninae</taxon>
        <taxon>Meloidogyne</taxon>
        <taxon>Meloidogyne incognita group</taxon>
    </lineage>
</organism>
<dbReference type="WBParaSite" id="Minc3s03432g33820">
    <property type="protein sequence ID" value="Minc3s03432g33820"/>
    <property type="gene ID" value="Minc3s03432g33820"/>
</dbReference>
<protein>
    <submittedName>
        <fullName evidence="2">Uncharacterized protein</fullName>
    </submittedName>
</protein>
<proteinExistence type="predicted"/>
<keyword evidence="1" id="KW-1185">Reference proteome</keyword>
<reference evidence="2" key="1">
    <citation type="submission" date="2022-11" db="UniProtKB">
        <authorList>
            <consortium name="WormBaseParasite"/>
        </authorList>
    </citation>
    <scope>IDENTIFICATION</scope>
</reference>
<accession>A0A914N5T5</accession>
<sequence>MSGAKENYINCQESIENENCLADSDTLNASLLEPLVIPNFKQPNAPDVHNTSLQLQRRIINLESQVIMILLKLRSFAYESGLL</sequence>
<evidence type="ECO:0000313" key="2">
    <source>
        <dbReference type="WBParaSite" id="Minc3s03432g33820"/>
    </source>
</evidence>